<feature type="compositionally biased region" description="Polar residues" evidence="1">
    <location>
        <begin position="135"/>
        <end position="164"/>
    </location>
</feature>
<evidence type="ECO:0000313" key="2">
    <source>
        <dbReference type="Ensembl" id="ENSLAFP00000022977.1"/>
    </source>
</evidence>
<dbReference type="AlphaFoldDB" id="G3U569"/>
<evidence type="ECO:0000256" key="1">
    <source>
        <dbReference type="SAM" id="MobiDB-lite"/>
    </source>
</evidence>
<reference evidence="2" key="3">
    <citation type="submission" date="2025-09" db="UniProtKB">
        <authorList>
            <consortium name="Ensembl"/>
        </authorList>
    </citation>
    <scope>IDENTIFICATION</scope>
    <source>
        <strain evidence="2">Isolate ISIS603380</strain>
    </source>
</reference>
<dbReference type="Ensembl" id="ENSLAFT00000031167.1">
    <property type="protein sequence ID" value="ENSLAFP00000022977.1"/>
    <property type="gene ID" value="ENSLAFG00000030572.1"/>
</dbReference>
<proteinExistence type="predicted"/>
<feature type="region of interest" description="Disordered" evidence="1">
    <location>
        <begin position="66"/>
        <end position="164"/>
    </location>
</feature>
<name>G3U569_LOXAF</name>
<sequence>MSILAFRIIYQIVKKPRPKVKEAPSEEIAVEPIHYLQRVSRARRSSYAFSHREGYANLITQGTIMRRARDTNSELMNDDQPPSEDDIPPSFRDPTWHPRRLSFLVKRKHQRMERISSERMCPSAVESPSLPVGRQTPSDFGNQSKSLNTRRSPSSGQRLPSSRD</sequence>
<dbReference type="eggNOG" id="KOG0206">
    <property type="taxonomic scope" value="Eukaryota"/>
</dbReference>
<dbReference type="HOGENOM" id="CLU_1622760_0_0_1"/>
<feature type="compositionally biased region" description="Basic residues" evidence="1">
    <location>
        <begin position="97"/>
        <end position="111"/>
    </location>
</feature>
<dbReference type="GeneTree" id="ENSGT00940000160463"/>
<reference evidence="2" key="2">
    <citation type="submission" date="2025-08" db="UniProtKB">
        <authorList>
            <consortium name="Ensembl"/>
        </authorList>
    </citation>
    <scope>IDENTIFICATION</scope>
    <source>
        <strain evidence="2">Isolate ISIS603380</strain>
    </source>
</reference>
<evidence type="ECO:0000313" key="3">
    <source>
        <dbReference type="Proteomes" id="UP000007646"/>
    </source>
</evidence>
<protein>
    <submittedName>
        <fullName evidence="2">Uncharacterized protein</fullName>
    </submittedName>
</protein>
<keyword evidence="3" id="KW-1185">Reference proteome</keyword>
<dbReference type="STRING" id="9785.ENSLAFP00000022977"/>
<dbReference type="InParanoid" id="G3U569"/>
<accession>G3U569</accession>
<reference evidence="2 3" key="1">
    <citation type="submission" date="2009-06" db="EMBL/GenBank/DDBJ databases">
        <title>The Genome Sequence of Loxodonta africana (African elephant).</title>
        <authorList>
            <person name="Di Palma F."/>
            <person name="Heiman D."/>
            <person name="Young S."/>
            <person name="Johnson J."/>
            <person name="Lander E.S."/>
            <person name="Lindblad-Toh K."/>
        </authorList>
    </citation>
    <scope>NUCLEOTIDE SEQUENCE [LARGE SCALE GENOMIC DNA]</scope>
    <source>
        <strain evidence="2 3">Isolate ISIS603380</strain>
    </source>
</reference>
<dbReference type="Proteomes" id="UP000007646">
    <property type="component" value="Unassembled WGS sequence"/>
</dbReference>
<organism evidence="2 3">
    <name type="scientific">Loxodonta africana</name>
    <name type="common">African elephant</name>
    <dbReference type="NCBI Taxonomy" id="9785"/>
    <lineage>
        <taxon>Eukaryota</taxon>
        <taxon>Metazoa</taxon>
        <taxon>Chordata</taxon>
        <taxon>Craniata</taxon>
        <taxon>Vertebrata</taxon>
        <taxon>Euteleostomi</taxon>
        <taxon>Mammalia</taxon>
        <taxon>Eutheria</taxon>
        <taxon>Afrotheria</taxon>
        <taxon>Proboscidea</taxon>
        <taxon>Elephantidae</taxon>
        <taxon>Loxodonta</taxon>
    </lineage>
</organism>